<organism evidence="3 4">
    <name type="scientific">Micromonospora noduli</name>
    <dbReference type="NCBI Taxonomy" id="709876"/>
    <lineage>
        <taxon>Bacteria</taxon>
        <taxon>Bacillati</taxon>
        <taxon>Actinomycetota</taxon>
        <taxon>Actinomycetes</taxon>
        <taxon>Micromonosporales</taxon>
        <taxon>Micromonosporaceae</taxon>
        <taxon>Micromonospora</taxon>
    </lineage>
</organism>
<proteinExistence type="predicted"/>
<comment type="caution">
    <text evidence="3">The sequence shown here is derived from an EMBL/GenBank/DDBJ whole genome shotgun (WGS) entry which is preliminary data.</text>
</comment>
<sequence>MRDDPTFVEQIQRDLRDVRWLGPEEIRSRGRRRSQRKIVVATVVLALAGVSAVAVAAPRKSPPPALPAAAPSASPTRHEITTDALLQPADLPQQVDVQLSQSGLGEPVRLADMLSYCRTSQGRSEGWQTSILSRSQTFVPKRAAPILTQSDGLVTQDLFRLVPETARQLFASLDDLVAPCATWLSVGPVMTAGGTRTGEALHRWSVVRRGFAGDDAAILRDSLTVTRDLETGQPLGDQPSPILVAVVRVGDTVSVLRLAYDGTEAELVQLAVAAAARMCAAANPPC</sequence>
<accession>A0A328NAC3</accession>
<evidence type="ECO:0000256" key="1">
    <source>
        <dbReference type="SAM" id="MobiDB-lite"/>
    </source>
</evidence>
<evidence type="ECO:0000256" key="2">
    <source>
        <dbReference type="SAM" id="Phobius"/>
    </source>
</evidence>
<dbReference type="AlphaFoldDB" id="A0A328NAC3"/>
<name>A0A328NAC3_9ACTN</name>
<keyword evidence="2" id="KW-0812">Transmembrane</keyword>
<gene>
    <name evidence="3" type="ORF">LAH08_00322</name>
</gene>
<dbReference type="EMBL" id="PYAA01000002">
    <property type="protein sequence ID" value="RAO06522.1"/>
    <property type="molecule type" value="Genomic_DNA"/>
</dbReference>
<feature type="transmembrane region" description="Helical" evidence="2">
    <location>
        <begin position="38"/>
        <end position="57"/>
    </location>
</feature>
<feature type="region of interest" description="Disordered" evidence="1">
    <location>
        <begin position="57"/>
        <end position="78"/>
    </location>
</feature>
<dbReference type="RefSeq" id="WP_112581913.1">
    <property type="nucleotide sequence ID" value="NZ_PYAA01000002.1"/>
</dbReference>
<keyword evidence="2" id="KW-1133">Transmembrane helix</keyword>
<protein>
    <submittedName>
        <fullName evidence="3">Uncharacterized protein</fullName>
    </submittedName>
</protein>
<keyword evidence="2" id="KW-0472">Membrane</keyword>
<evidence type="ECO:0000313" key="3">
    <source>
        <dbReference type="EMBL" id="RAO06522.1"/>
    </source>
</evidence>
<dbReference type="Proteomes" id="UP000248966">
    <property type="component" value="Unassembled WGS sequence"/>
</dbReference>
<evidence type="ECO:0000313" key="4">
    <source>
        <dbReference type="Proteomes" id="UP000248966"/>
    </source>
</evidence>
<reference evidence="3 4" key="1">
    <citation type="submission" date="2018-03" db="EMBL/GenBank/DDBJ databases">
        <title>Defining the species Micromonospora saelicesensis and Micromonospora noduli under the framework of genomics.</title>
        <authorList>
            <person name="Riesco R."/>
            <person name="Trujillo M.E."/>
        </authorList>
    </citation>
    <scope>NUCLEOTIDE SEQUENCE [LARGE SCALE GENOMIC DNA]</scope>
    <source>
        <strain evidence="3 4">LAH08</strain>
    </source>
</reference>